<proteinExistence type="predicted"/>
<keyword evidence="3" id="KW-1185">Reference proteome</keyword>
<dbReference type="EMBL" id="QVIG01000003">
    <property type="protein sequence ID" value="RGD55598.1"/>
    <property type="molecule type" value="Genomic_DNA"/>
</dbReference>
<dbReference type="Proteomes" id="UP000263377">
    <property type="component" value="Unassembled WGS sequence"/>
</dbReference>
<feature type="region of interest" description="Disordered" evidence="1">
    <location>
        <begin position="1"/>
        <end position="105"/>
    </location>
</feature>
<dbReference type="InterPro" id="IPR027417">
    <property type="entry name" value="P-loop_NTPase"/>
</dbReference>
<accession>A0A372ZIC7</accession>
<gene>
    <name evidence="2" type="ORF">DR950_40350</name>
</gene>
<dbReference type="Gene3D" id="3.40.50.300">
    <property type="entry name" value="P-loop containing nucleotide triphosphate hydrolases"/>
    <property type="match status" value="1"/>
</dbReference>
<dbReference type="AlphaFoldDB" id="A0A372ZIC7"/>
<evidence type="ECO:0000313" key="2">
    <source>
        <dbReference type="EMBL" id="RGD55598.1"/>
    </source>
</evidence>
<dbReference type="SUPFAM" id="SSF52540">
    <property type="entry name" value="P-loop containing nucleoside triphosphate hydrolases"/>
    <property type="match status" value="1"/>
</dbReference>
<organism evidence="2 3">
    <name type="scientific">Kitasatospora xanthocidica</name>
    <dbReference type="NCBI Taxonomy" id="83382"/>
    <lineage>
        <taxon>Bacteria</taxon>
        <taxon>Bacillati</taxon>
        <taxon>Actinomycetota</taxon>
        <taxon>Actinomycetes</taxon>
        <taxon>Kitasatosporales</taxon>
        <taxon>Streptomycetaceae</taxon>
        <taxon>Kitasatospora</taxon>
    </lineage>
</organism>
<comment type="caution">
    <text evidence="2">The sequence shown here is derived from an EMBL/GenBank/DDBJ whole genome shotgun (WGS) entry which is preliminary data.</text>
</comment>
<name>A0A372ZIC7_9ACTN</name>
<feature type="compositionally biased region" description="Pro residues" evidence="1">
    <location>
        <begin position="74"/>
        <end position="92"/>
    </location>
</feature>
<sequence length="319" mass="32937">MAYSDGTAGAGGTAQAAPDYSPAVWPEPVALLPPLPPLPPRPLDPLGTVLIPPAERRPSTRESAVGPSSAAPLPFLPPSPPAPAALPAPPVPRLDSDRPRTLRLALPGGGEARRRRLLDRVRAPLRTRHRIAVLGGPADGAAALLGALLAEHRAHPVLVLTTAGPAGSECRTGGRVLRSVRPDPAALREALGEADGHYPVILADTTGAPAEVRLAAVEHADRLLLCAPASATGARTADALLDHLAALGHHGLARGAVAAFTPAPPTDRPVADRDLLPHFRTRCRAALTLPAAPAALRARARLDYLELAALIGDGMAEHR</sequence>
<reference evidence="2 3" key="1">
    <citation type="submission" date="2018-08" db="EMBL/GenBank/DDBJ databases">
        <title>Diversity &amp; Physiological Properties of Lignin-Decomposing Actinobacteria from Soil.</title>
        <authorList>
            <person name="Roh S.G."/>
            <person name="Kim S.B."/>
        </authorList>
    </citation>
    <scope>NUCLEOTIDE SEQUENCE [LARGE SCALE GENOMIC DNA]</scope>
    <source>
        <strain evidence="2 3">MMS17-GH009</strain>
    </source>
</reference>
<feature type="compositionally biased region" description="Pro residues" evidence="1">
    <location>
        <begin position="31"/>
        <end position="43"/>
    </location>
</feature>
<dbReference type="RefSeq" id="WP_117492934.1">
    <property type="nucleotide sequence ID" value="NZ_QVIG01000003.1"/>
</dbReference>
<evidence type="ECO:0000313" key="3">
    <source>
        <dbReference type="Proteomes" id="UP000263377"/>
    </source>
</evidence>
<protein>
    <submittedName>
        <fullName evidence="2">Uncharacterized protein</fullName>
    </submittedName>
</protein>
<evidence type="ECO:0000256" key="1">
    <source>
        <dbReference type="SAM" id="MobiDB-lite"/>
    </source>
</evidence>